<dbReference type="VEuPathDB" id="VectorBase:ASTEI20_043899"/>
<feature type="compositionally biased region" description="Polar residues" evidence="9">
    <location>
        <begin position="428"/>
        <end position="452"/>
    </location>
</feature>
<dbReference type="EnsemblMetazoa" id="ASTEI09947-RA">
    <property type="protein sequence ID" value="ASTEI09947-PA"/>
    <property type="gene ID" value="ASTEI09947"/>
</dbReference>
<proteinExistence type="inferred from homology"/>
<dbReference type="AlphaFoldDB" id="A0A182YNB1"/>
<feature type="compositionally biased region" description="Polar residues" evidence="9">
    <location>
        <begin position="72"/>
        <end position="81"/>
    </location>
</feature>
<dbReference type="InterPro" id="IPR002058">
    <property type="entry name" value="PAP_assoc"/>
</dbReference>
<evidence type="ECO:0000256" key="8">
    <source>
        <dbReference type="ARBA" id="ARBA00038491"/>
    </source>
</evidence>
<evidence type="ECO:0000313" key="13">
    <source>
        <dbReference type="Proteomes" id="UP000076408"/>
    </source>
</evidence>
<feature type="compositionally biased region" description="Polar residues" evidence="9">
    <location>
        <begin position="47"/>
        <end position="63"/>
    </location>
</feature>
<evidence type="ECO:0000313" key="12">
    <source>
        <dbReference type="EnsemblMetazoa" id="ASTEI09947-PA"/>
    </source>
</evidence>
<keyword evidence="5" id="KW-0808">Transferase</keyword>
<dbReference type="GO" id="GO:1990817">
    <property type="term" value="F:poly(A) RNA polymerase activity"/>
    <property type="evidence" value="ECO:0007669"/>
    <property type="project" value="TreeGrafter"/>
</dbReference>
<evidence type="ECO:0000256" key="2">
    <source>
        <dbReference type="ARBA" id="ARBA00001946"/>
    </source>
</evidence>
<evidence type="ECO:0000256" key="1">
    <source>
        <dbReference type="ARBA" id="ARBA00001936"/>
    </source>
</evidence>
<dbReference type="GO" id="GO:0005737">
    <property type="term" value="C:cytoplasm"/>
    <property type="evidence" value="ECO:0007669"/>
    <property type="project" value="UniProtKB-SubCell"/>
</dbReference>
<feature type="region of interest" description="Disordered" evidence="9">
    <location>
        <begin position="375"/>
        <end position="394"/>
    </location>
</feature>
<dbReference type="PANTHER" id="PTHR12271:SF40">
    <property type="entry name" value="POLY(A) RNA POLYMERASE GLD2"/>
    <property type="match status" value="1"/>
</dbReference>
<feature type="compositionally biased region" description="Low complexity" evidence="9">
    <location>
        <begin position="714"/>
        <end position="724"/>
    </location>
</feature>
<dbReference type="PANTHER" id="PTHR12271">
    <property type="entry name" value="POLY A POLYMERASE CID PAP -RELATED"/>
    <property type="match status" value="1"/>
</dbReference>
<feature type="compositionally biased region" description="Low complexity" evidence="9">
    <location>
        <begin position="507"/>
        <end position="532"/>
    </location>
</feature>
<feature type="compositionally biased region" description="Polar residues" evidence="9">
    <location>
        <begin position="327"/>
        <end position="338"/>
    </location>
</feature>
<feature type="region of interest" description="Disordered" evidence="9">
    <location>
        <begin position="640"/>
        <end position="663"/>
    </location>
</feature>
<dbReference type="Pfam" id="PF03828">
    <property type="entry name" value="PAP_assoc"/>
    <property type="match status" value="1"/>
</dbReference>
<comment type="cofactor">
    <cofactor evidence="2">
        <name>Mg(2+)</name>
        <dbReference type="ChEBI" id="CHEBI:18420"/>
    </cofactor>
</comment>
<dbReference type="InterPro" id="IPR043519">
    <property type="entry name" value="NT_sf"/>
</dbReference>
<evidence type="ECO:0000259" key="10">
    <source>
        <dbReference type="Pfam" id="PF03828"/>
    </source>
</evidence>
<dbReference type="Gene3D" id="1.10.1410.10">
    <property type="match status" value="1"/>
</dbReference>
<feature type="region of interest" description="Disordered" evidence="9">
    <location>
        <begin position="714"/>
        <end position="758"/>
    </location>
</feature>
<feature type="region of interest" description="Disordered" evidence="9">
    <location>
        <begin position="505"/>
        <end position="595"/>
    </location>
</feature>
<sequence>MSLMLQGSSKQNDSLRLDYFADDLAVASSHSKTILPNQYAGQHQGSYIPTLGAQHSSKQQALINRQDHHHSMPQSNNTSPNQYKFDFLRDVGLKMSLVNVAGAGGTNTSTGDISMYRASSQANYNFTQQFQQHMMQHHQSNQLHQQNHSSSHQSPHQPHQQLVQLHRLVPQQPQYGRAQNVYGGDDLTAQHCGLSDPQGFSNFTLLNAVEGHSSIHVGKNFELSSYQYQQNGGHVHSQHPAMQFKQQLLDQQQQQQQAHHPVQIQNYHQNNNYQYHNRNGHSQGGNQLGYSSQGAGRVIGTVTGRVEDGGRNGANGKKFWNTHGKGRNSSYQANNGSKQVGKLQSAGFGYRKNYHNYYSHPASGGNHFYENITIQQQQHQQQAQPHHHHKQHHLHRNLVYVRGYDRGHGAVSSHDCTNGNQHHEAEQTEPTHSAPSSPPEGSSTVETTTNRSESVEKSGGNDPANTAEPKAKSDAQDALIHDGYREAESGPEKVKTYELHEERVYSSRKLCSVPRSSSSSSVVSIPSTESSVMSCNTSQHESALANGHDYESDSSHSSDYREGTFHYSKYNDTNESQGTRSSSSTSSGVSSSSTTYPPLKEFVPSAPSSLHASTAGLVGEFIVRSQSFHGSHQNLTAFGKGGSIARSDSPPIGSPKSIPRTVTGTQSVPVFGELFDSTNHCSSNPIQFIHSQSADNFGSSASLELALHSAATNSSSSSSLSASSVPPNDVQSMQSGHPKTRSQSGRTSPTNTNVHYRSNTSTVAGSSVLFSNATTKVQLPSGAGNGRKNIHAASLSGAYRPALLGEFHQATPADRFILRAHDVEMKVPPDVLTNGSVWDDLSTAIWERFAAAQQSEEKYIQKMELWRELYICIKKGFPKYSLYLVGSTISGFGADSSDVDMCLVSRSGPSCYDHRLEALFSLSLVKEYFMSMPSSSFSEFSLIQAKVPILRFQDSKNGIEVDLNFNNCVGIRNTHLLHCYAQMDWRVRPLVLMVKLWAQHHNINDAKNMTISSYSLVLMVIHFLQCGTSPPILPCLHAMYPEKFMKIIDIHNIEMIEHIEPYQTDNEDSLGELLLNFLEYYTKFDYERYAISVRTSSIMPIEECRLARSYKNDPHHWKHLCIEEPFDFTNTARSVFDGDVFEQIKSTFAASWRMLKENKKLNVLFGEPLFTPVTSTLSITS</sequence>
<evidence type="ECO:0000256" key="7">
    <source>
        <dbReference type="ARBA" id="ARBA00022842"/>
    </source>
</evidence>
<reference evidence="13" key="1">
    <citation type="journal article" date="2014" name="Genome Biol.">
        <title>Genome analysis of a major urban malaria vector mosquito, Anopheles stephensi.</title>
        <authorList>
            <person name="Jiang X."/>
            <person name="Peery A."/>
            <person name="Hall A.B."/>
            <person name="Sharma A."/>
            <person name="Chen X.G."/>
            <person name="Waterhouse R.M."/>
            <person name="Komissarov A."/>
            <person name="Riehle M.M."/>
            <person name="Shouche Y."/>
            <person name="Sharakhova M.V."/>
            <person name="Lawson D."/>
            <person name="Pakpour N."/>
            <person name="Arensburger P."/>
            <person name="Davidson V.L."/>
            <person name="Eiglmeier K."/>
            <person name="Emrich S."/>
            <person name="George P."/>
            <person name="Kennedy R.C."/>
            <person name="Mane S.P."/>
            <person name="Maslen G."/>
            <person name="Oringanje C."/>
            <person name="Qi Y."/>
            <person name="Settlage R."/>
            <person name="Tojo M."/>
            <person name="Tubio J.M."/>
            <person name="Unger M.F."/>
            <person name="Wang B."/>
            <person name="Vernick K.D."/>
            <person name="Ribeiro J.M."/>
            <person name="James A.A."/>
            <person name="Michel K."/>
            <person name="Riehle M.A."/>
            <person name="Luckhart S."/>
            <person name="Sharakhov I.V."/>
            <person name="Tu Z."/>
        </authorList>
    </citation>
    <scope>NUCLEOTIDE SEQUENCE [LARGE SCALE GENOMIC DNA]</scope>
    <source>
        <strain evidence="13">Indian</strain>
    </source>
</reference>
<feature type="compositionally biased region" description="Polar residues" evidence="9">
    <location>
        <begin position="725"/>
        <end position="758"/>
    </location>
</feature>
<dbReference type="SUPFAM" id="SSF81301">
    <property type="entry name" value="Nucleotidyltransferase"/>
    <property type="match status" value="1"/>
</dbReference>
<keyword evidence="6" id="KW-0479">Metal-binding</keyword>
<feature type="region of interest" description="Disordered" evidence="9">
    <location>
        <begin position="47"/>
        <end position="81"/>
    </location>
</feature>
<feature type="compositionally biased region" description="Low complexity" evidence="9">
    <location>
        <begin position="576"/>
        <end position="595"/>
    </location>
</feature>
<dbReference type="VEuPathDB" id="VectorBase:ASTE005730"/>
<comment type="similarity">
    <text evidence="8">Belongs to the DNA polymerase type-B-like family. GLD2 subfamily.</text>
</comment>
<feature type="compositionally biased region" description="Low complexity" evidence="9">
    <location>
        <begin position="375"/>
        <end position="384"/>
    </location>
</feature>
<dbReference type="VEuPathDB" id="VectorBase:ASTEI09947"/>
<keyword evidence="4" id="KW-0963">Cytoplasm</keyword>
<evidence type="ECO:0000256" key="9">
    <source>
        <dbReference type="SAM" id="MobiDB-lite"/>
    </source>
</evidence>
<feature type="region of interest" description="Disordered" evidence="9">
    <location>
        <begin position="304"/>
        <end position="339"/>
    </location>
</feature>
<evidence type="ECO:0000256" key="6">
    <source>
        <dbReference type="ARBA" id="ARBA00022723"/>
    </source>
</evidence>
<name>A0A182YNB1_ANOST</name>
<keyword evidence="7" id="KW-0460">Magnesium</keyword>
<keyword evidence="13" id="KW-1185">Reference proteome</keyword>
<accession>A0A182YNB1</accession>
<feature type="compositionally biased region" description="Basic and acidic residues" evidence="9">
    <location>
        <begin position="548"/>
        <end position="564"/>
    </location>
</feature>
<dbReference type="SUPFAM" id="SSF81631">
    <property type="entry name" value="PAP/OAS1 substrate-binding domain"/>
    <property type="match status" value="1"/>
</dbReference>
<feature type="domain" description="PAP-associated" evidence="10">
    <location>
        <begin position="1069"/>
        <end position="1130"/>
    </location>
</feature>
<evidence type="ECO:0000256" key="4">
    <source>
        <dbReference type="ARBA" id="ARBA00022490"/>
    </source>
</evidence>
<dbReference type="CDD" id="cd05402">
    <property type="entry name" value="NT_PAP_TUTase"/>
    <property type="match status" value="1"/>
</dbReference>
<evidence type="ECO:0000259" key="11">
    <source>
        <dbReference type="Pfam" id="PF22600"/>
    </source>
</evidence>
<organism evidence="12 13">
    <name type="scientific">Anopheles stephensi</name>
    <name type="common">Indo-Pakistan malaria mosquito</name>
    <dbReference type="NCBI Taxonomy" id="30069"/>
    <lineage>
        <taxon>Eukaryota</taxon>
        <taxon>Metazoa</taxon>
        <taxon>Ecdysozoa</taxon>
        <taxon>Arthropoda</taxon>
        <taxon>Hexapoda</taxon>
        <taxon>Insecta</taxon>
        <taxon>Pterygota</taxon>
        <taxon>Neoptera</taxon>
        <taxon>Endopterygota</taxon>
        <taxon>Diptera</taxon>
        <taxon>Nematocera</taxon>
        <taxon>Culicoidea</taxon>
        <taxon>Culicidae</taxon>
        <taxon>Anophelinae</taxon>
        <taxon>Anopheles</taxon>
    </lineage>
</organism>
<dbReference type="GO" id="GO:0046872">
    <property type="term" value="F:metal ion binding"/>
    <property type="evidence" value="ECO:0007669"/>
    <property type="project" value="UniProtKB-KW"/>
</dbReference>
<comment type="subcellular location">
    <subcellularLocation>
        <location evidence="3">Cytoplasm</location>
    </subcellularLocation>
</comment>
<dbReference type="GO" id="GO:0031123">
    <property type="term" value="P:RNA 3'-end processing"/>
    <property type="evidence" value="ECO:0007669"/>
    <property type="project" value="TreeGrafter"/>
</dbReference>
<feature type="compositionally biased region" description="Basic residues" evidence="9">
    <location>
        <begin position="385"/>
        <end position="394"/>
    </location>
</feature>
<dbReference type="Gene3D" id="3.30.460.10">
    <property type="entry name" value="Beta Polymerase, domain 2"/>
    <property type="match status" value="1"/>
</dbReference>
<evidence type="ECO:0000256" key="3">
    <source>
        <dbReference type="ARBA" id="ARBA00004496"/>
    </source>
</evidence>
<comment type="cofactor">
    <cofactor evidence="1">
        <name>Mn(2+)</name>
        <dbReference type="ChEBI" id="CHEBI:29035"/>
    </cofactor>
</comment>
<dbReference type="Pfam" id="PF22600">
    <property type="entry name" value="MTPAP-like_central"/>
    <property type="match status" value="1"/>
</dbReference>
<feature type="domain" description="Poly(A) RNA polymerase mitochondrial-like central palm" evidence="11">
    <location>
        <begin position="841"/>
        <end position="982"/>
    </location>
</feature>
<dbReference type="InterPro" id="IPR054708">
    <property type="entry name" value="MTPAP-like_central"/>
</dbReference>
<evidence type="ECO:0000256" key="5">
    <source>
        <dbReference type="ARBA" id="ARBA00022679"/>
    </source>
</evidence>
<protein>
    <submittedName>
        <fullName evidence="12">PAP-associated domain-containing protein</fullName>
    </submittedName>
</protein>
<reference evidence="12" key="2">
    <citation type="submission" date="2020-05" db="UniProtKB">
        <authorList>
            <consortium name="EnsemblMetazoa"/>
        </authorList>
    </citation>
    <scope>IDENTIFICATION</scope>
    <source>
        <strain evidence="12">Indian</strain>
    </source>
</reference>
<feature type="region of interest" description="Disordered" evidence="9">
    <location>
        <begin position="133"/>
        <end position="161"/>
    </location>
</feature>
<feature type="region of interest" description="Disordered" evidence="9">
    <location>
        <begin position="409"/>
        <end position="475"/>
    </location>
</feature>
<dbReference type="Proteomes" id="UP000076408">
    <property type="component" value="Unassembled WGS sequence"/>
</dbReference>
<dbReference type="OMA" id="CLHAMYP"/>
<dbReference type="STRING" id="30069.A0A182YNB1"/>